<sequence length="177" mass="20712">MNNCKLNYSKKVVIVLSKIIENLDIHAKGIWVPIVWAVLLLIMVLFMPKEKMNGLQIYCTYGVISAITWIANSVFAIYLDWVDFGRGESTGIGELLTYALIPSSLAIWFLNKLHRDKRMKRTLLFALLSLFIEWTCHISGFMEYKGWNLLYSIPVYIIIYYFFLPFHYRLIKDIKVS</sequence>
<keyword evidence="1" id="KW-1133">Transmembrane helix</keyword>
<name>A0AA91Z204_NIACI</name>
<feature type="transmembrane region" description="Helical" evidence="1">
    <location>
        <begin position="30"/>
        <end position="46"/>
    </location>
</feature>
<evidence type="ECO:0000313" key="3">
    <source>
        <dbReference type="Proteomes" id="UP000216961"/>
    </source>
</evidence>
<feature type="transmembrane region" description="Helical" evidence="1">
    <location>
        <begin position="122"/>
        <end position="142"/>
    </location>
</feature>
<proteinExistence type="predicted"/>
<accession>A0AA91Z204</accession>
<feature type="transmembrane region" description="Helical" evidence="1">
    <location>
        <begin position="58"/>
        <end position="79"/>
    </location>
</feature>
<evidence type="ECO:0000313" key="2">
    <source>
        <dbReference type="EMBL" id="PAD84323.1"/>
    </source>
</evidence>
<comment type="caution">
    <text evidence="2">The sequence shown here is derived from an EMBL/GenBank/DDBJ whole genome shotgun (WGS) entry which is preliminary data.</text>
</comment>
<evidence type="ECO:0000256" key="1">
    <source>
        <dbReference type="SAM" id="Phobius"/>
    </source>
</evidence>
<gene>
    <name evidence="2" type="ORF">CHH57_05375</name>
</gene>
<organism evidence="2 3">
    <name type="scientific">Niallia circulans</name>
    <name type="common">Bacillus circulans</name>
    <dbReference type="NCBI Taxonomy" id="1397"/>
    <lineage>
        <taxon>Bacteria</taxon>
        <taxon>Bacillati</taxon>
        <taxon>Bacillota</taxon>
        <taxon>Bacilli</taxon>
        <taxon>Bacillales</taxon>
        <taxon>Bacillaceae</taxon>
        <taxon>Niallia</taxon>
    </lineage>
</organism>
<keyword evidence="1" id="KW-0812">Transmembrane</keyword>
<dbReference type="Proteomes" id="UP000216961">
    <property type="component" value="Unassembled WGS sequence"/>
</dbReference>
<reference evidence="2 3" key="1">
    <citation type="submission" date="2017-07" db="EMBL/GenBank/DDBJ databases">
        <title>Isolation and whole genome analysis of endospore-forming bacteria from heroin.</title>
        <authorList>
            <person name="Kalinowski J."/>
            <person name="Ahrens B."/>
            <person name="Al-Dilaimi A."/>
            <person name="Winkler A."/>
            <person name="Wibberg D."/>
            <person name="Schleenbecker U."/>
            <person name="Ruckert C."/>
            <person name="Wolfel R."/>
            <person name="Grass G."/>
        </authorList>
    </citation>
    <scope>NUCLEOTIDE SEQUENCE [LARGE SCALE GENOMIC DNA]</scope>
    <source>
        <strain evidence="2 3">7521-2</strain>
    </source>
</reference>
<dbReference type="EMBL" id="NPBQ01000030">
    <property type="protein sequence ID" value="PAD84323.1"/>
    <property type="molecule type" value="Genomic_DNA"/>
</dbReference>
<feature type="transmembrane region" description="Helical" evidence="1">
    <location>
        <begin position="148"/>
        <end position="168"/>
    </location>
</feature>
<dbReference type="AlphaFoldDB" id="A0AA91Z204"/>
<feature type="transmembrane region" description="Helical" evidence="1">
    <location>
        <begin position="91"/>
        <end position="110"/>
    </location>
</feature>
<protein>
    <submittedName>
        <fullName evidence="2">Uncharacterized protein</fullName>
    </submittedName>
</protein>
<keyword evidence="1" id="KW-0472">Membrane</keyword>